<evidence type="ECO:0000313" key="12">
    <source>
        <dbReference type="Proteomes" id="UP001206128"/>
    </source>
</evidence>
<organism evidence="11 12">
    <name type="scientific">Goodfellowiella coeruleoviolacea</name>
    <dbReference type="NCBI Taxonomy" id="334858"/>
    <lineage>
        <taxon>Bacteria</taxon>
        <taxon>Bacillati</taxon>
        <taxon>Actinomycetota</taxon>
        <taxon>Actinomycetes</taxon>
        <taxon>Pseudonocardiales</taxon>
        <taxon>Pseudonocardiaceae</taxon>
        <taxon>Goodfellowiella</taxon>
    </lineage>
</organism>
<feature type="domain" description="RNA polymerase sigma-70" evidence="10">
    <location>
        <begin position="287"/>
        <end position="313"/>
    </location>
</feature>
<dbReference type="PRINTS" id="PR00046">
    <property type="entry name" value="SIGMA70FCT"/>
</dbReference>
<gene>
    <name evidence="11" type="ORF">LX83_003426</name>
</gene>
<proteinExistence type="inferred from homology"/>
<evidence type="ECO:0000256" key="3">
    <source>
        <dbReference type="ARBA" id="ARBA00023082"/>
    </source>
</evidence>
<dbReference type="SUPFAM" id="SSF88659">
    <property type="entry name" value="Sigma3 and sigma4 domains of RNA polymerase sigma factors"/>
    <property type="match status" value="2"/>
</dbReference>
<dbReference type="PANTHER" id="PTHR30603:SF60">
    <property type="entry name" value="RNA POLYMERASE SIGMA FACTOR RPOD"/>
    <property type="match status" value="1"/>
</dbReference>
<evidence type="ECO:0000256" key="2">
    <source>
        <dbReference type="ARBA" id="ARBA00023015"/>
    </source>
</evidence>
<dbReference type="GO" id="GO:0016987">
    <property type="term" value="F:sigma factor activity"/>
    <property type="evidence" value="ECO:0007669"/>
    <property type="project" value="UniProtKB-KW"/>
</dbReference>
<dbReference type="Gene3D" id="1.20.120.1810">
    <property type="match status" value="1"/>
</dbReference>
<evidence type="ECO:0000256" key="5">
    <source>
        <dbReference type="ARBA" id="ARBA00023163"/>
    </source>
</evidence>
<keyword evidence="5 6" id="KW-0804">Transcription</keyword>
<name>A0AAE3GI39_9PSEU</name>
<dbReference type="Gene3D" id="1.10.601.10">
    <property type="entry name" value="RNA Polymerase Primary Sigma Factor"/>
    <property type="match status" value="1"/>
</dbReference>
<dbReference type="Pfam" id="PF04539">
    <property type="entry name" value="Sigma70_r3"/>
    <property type="match status" value="1"/>
</dbReference>
<feature type="coiled-coil region" evidence="7">
    <location>
        <begin position="288"/>
        <end position="315"/>
    </location>
</feature>
<evidence type="ECO:0000256" key="8">
    <source>
        <dbReference type="SAM" id="MobiDB-lite"/>
    </source>
</evidence>
<dbReference type="FunFam" id="1.10.601.10:FF:000001">
    <property type="entry name" value="RNA polymerase sigma factor SigA"/>
    <property type="match status" value="1"/>
</dbReference>
<dbReference type="Pfam" id="PF00140">
    <property type="entry name" value="Sigma70_r1_2"/>
    <property type="match status" value="1"/>
</dbReference>
<evidence type="ECO:0000256" key="7">
    <source>
        <dbReference type="SAM" id="Coils"/>
    </source>
</evidence>
<keyword evidence="7" id="KW-0175">Coiled coil</keyword>
<dbReference type="SUPFAM" id="SSF88946">
    <property type="entry name" value="Sigma2 domain of RNA polymerase sigma factors"/>
    <property type="match status" value="1"/>
</dbReference>
<comment type="caution">
    <text evidence="11">The sequence shown here is derived from an EMBL/GenBank/DDBJ whole genome shotgun (WGS) entry which is preliminary data.</text>
</comment>
<dbReference type="InterPro" id="IPR009042">
    <property type="entry name" value="RNA_pol_sigma70_r1_2"/>
</dbReference>
<dbReference type="InterPro" id="IPR013325">
    <property type="entry name" value="RNA_pol_sigma_r2"/>
</dbReference>
<evidence type="ECO:0000313" key="11">
    <source>
        <dbReference type="EMBL" id="MCP2166558.1"/>
    </source>
</evidence>
<keyword evidence="3 6" id="KW-0731">Sigma factor</keyword>
<accession>A0AAE3GI39</accession>
<dbReference type="PANTHER" id="PTHR30603">
    <property type="entry name" value="RNA POLYMERASE SIGMA FACTOR RPO"/>
    <property type="match status" value="1"/>
</dbReference>
<dbReference type="InterPro" id="IPR007627">
    <property type="entry name" value="RNA_pol_sigma70_r2"/>
</dbReference>
<dbReference type="PROSITE" id="PS00715">
    <property type="entry name" value="SIGMA70_1"/>
    <property type="match status" value="1"/>
</dbReference>
<dbReference type="InterPro" id="IPR014284">
    <property type="entry name" value="RNA_pol_sigma-70_dom"/>
</dbReference>
<dbReference type="AlphaFoldDB" id="A0AAE3GI39"/>
<keyword evidence="4 6" id="KW-0238">DNA-binding</keyword>
<evidence type="ECO:0000256" key="1">
    <source>
        <dbReference type="ARBA" id="ARBA00007788"/>
    </source>
</evidence>
<dbReference type="InterPro" id="IPR050239">
    <property type="entry name" value="Sigma-70_RNA_pol_init_factors"/>
</dbReference>
<evidence type="ECO:0000259" key="9">
    <source>
        <dbReference type="PROSITE" id="PS00715"/>
    </source>
</evidence>
<dbReference type="Proteomes" id="UP001206128">
    <property type="component" value="Unassembled WGS sequence"/>
</dbReference>
<evidence type="ECO:0000256" key="6">
    <source>
        <dbReference type="RuleBase" id="RU362124"/>
    </source>
</evidence>
<dbReference type="RefSeq" id="WP_253772542.1">
    <property type="nucleotide sequence ID" value="NZ_JAMTCK010000007.1"/>
</dbReference>
<feature type="domain" description="RNA polymerase sigma-70" evidence="9">
    <location>
        <begin position="118"/>
        <end position="131"/>
    </location>
</feature>
<dbReference type="InterPro" id="IPR007630">
    <property type="entry name" value="RNA_pol_sigma70_r4"/>
</dbReference>
<dbReference type="CDD" id="cd06171">
    <property type="entry name" value="Sigma70_r4"/>
    <property type="match status" value="1"/>
</dbReference>
<comment type="similarity">
    <text evidence="1 6">Belongs to the sigma-70 factor family.</text>
</comment>
<reference evidence="11" key="1">
    <citation type="submission" date="2022-06" db="EMBL/GenBank/DDBJ databases">
        <title>Genomic Encyclopedia of Archaeal and Bacterial Type Strains, Phase II (KMG-II): from individual species to whole genera.</title>
        <authorList>
            <person name="Goeker M."/>
        </authorList>
    </citation>
    <scope>NUCLEOTIDE SEQUENCE</scope>
    <source>
        <strain evidence="11">DSM 43935</strain>
    </source>
</reference>
<dbReference type="EMBL" id="JAMTCK010000007">
    <property type="protein sequence ID" value="MCP2166558.1"/>
    <property type="molecule type" value="Genomic_DNA"/>
</dbReference>
<feature type="region of interest" description="Disordered" evidence="8">
    <location>
        <begin position="1"/>
        <end position="24"/>
    </location>
</feature>
<dbReference type="InterPro" id="IPR036388">
    <property type="entry name" value="WH-like_DNA-bd_sf"/>
</dbReference>
<protein>
    <recommendedName>
        <fullName evidence="6">RNA polymerase sigma factor</fullName>
    </recommendedName>
</protein>
<dbReference type="GO" id="GO:0006352">
    <property type="term" value="P:DNA-templated transcription initiation"/>
    <property type="evidence" value="ECO:0007669"/>
    <property type="project" value="InterPro"/>
</dbReference>
<evidence type="ECO:0000256" key="4">
    <source>
        <dbReference type="ARBA" id="ARBA00023125"/>
    </source>
</evidence>
<dbReference type="InterPro" id="IPR013324">
    <property type="entry name" value="RNA_pol_sigma_r3/r4-like"/>
</dbReference>
<keyword evidence="12" id="KW-1185">Reference proteome</keyword>
<dbReference type="GO" id="GO:0003677">
    <property type="term" value="F:DNA binding"/>
    <property type="evidence" value="ECO:0007669"/>
    <property type="project" value="UniProtKB-KW"/>
</dbReference>
<keyword evidence="2 6" id="KW-0805">Transcription regulation</keyword>
<dbReference type="InterPro" id="IPR000943">
    <property type="entry name" value="RNA_pol_sigma70"/>
</dbReference>
<dbReference type="InterPro" id="IPR007624">
    <property type="entry name" value="RNA_pol_sigma70_r3"/>
</dbReference>
<comment type="function">
    <text evidence="6">Sigma factors are initiation factors that promote the attachment of RNA polymerase to specific initiation sites and are then released.</text>
</comment>
<sequence>MRLTTARRTFVGKRSQPQGTHDEPDLMRYYMDQIGATPLLTAQEEVNLAKRIEAGVYAAELLRQAAETDWSPDGRLLGELRAVERDGRRAKEHMTRANLRLVISVAKKHTRRGVPFHDVVQEGNLGLIRAVEKFDYAKGYKFSTYAVWWIRQAIERGIAEQARPIRLPMHVVEAVSKIDRSDRELQRLLEREPTIEELAEAAKMPAHRVAELRRASREVVSLDTPLGAEGDSRLGDLLRDDNEFSAAEMIEHRAMAEELRAVVDELPEREALIMTLRYGLVDGRPRTLQEVASHLNLTRERIRQLEKDALRQLREPRRHERLLAWAS</sequence>
<dbReference type="NCBIfam" id="TIGR02937">
    <property type="entry name" value="sigma70-ECF"/>
    <property type="match status" value="1"/>
</dbReference>
<dbReference type="PROSITE" id="PS00716">
    <property type="entry name" value="SIGMA70_2"/>
    <property type="match status" value="1"/>
</dbReference>
<dbReference type="Gene3D" id="1.10.10.10">
    <property type="entry name" value="Winged helix-like DNA-binding domain superfamily/Winged helix DNA-binding domain"/>
    <property type="match status" value="2"/>
</dbReference>
<evidence type="ECO:0000259" key="10">
    <source>
        <dbReference type="PROSITE" id="PS00716"/>
    </source>
</evidence>
<dbReference type="Pfam" id="PF04545">
    <property type="entry name" value="Sigma70_r4"/>
    <property type="match status" value="1"/>
</dbReference>
<dbReference type="Pfam" id="PF04542">
    <property type="entry name" value="Sigma70_r2"/>
    <property type="match status" value="1"/>
</dbReference>